<name>A0A2T0KH31_9ACTN</name>
<protein>
    <submittedName>
        <fullName evidence="6">AraC family transcriptional regulator</fullName>
    </submittedName>
</protein>
<dbReference type="RefSeq" id="WP_203736884.1">
    <property type="nucleotide sequence ID" value="NZ_BOMO01000019.1"/>
</dbReference>
<keyword evidence="2" id="KW-0238">DNA-binding</keyword>
<dbReference type="Proteomes" id="UP000239415">
    <property type="component" value="Unassembled WGS sequence"/>
</dbReference>
<dbReference type="PANTHER" id="PTHR46796">
    <property type="entry name" value="HTH-TYPE TRANSCRIPTIONAL ACTIVATOR RHAS-RELATED"/>
    <property type="match status" value="1"/>
</dbReference>
<evidence type="ECO:0000313" key="6">
    <source>
        <dbReference type="EMBL" id="PRX22547.1"/>
    </source>
</evidence>
<reference evidence="6 7" key="1">
    <citation type="submission" date="2018-03" db="EMBL/GenBank/DDBJ databases">
        <title>Genomic Encyclopedia of Archaeal and Bacterial Type Strains, Phase II (KMG-II): from individual species to whole genera.</title>
        <authorList>
            <person name="Goeker M."/>
        </authorList>
    </citation>
    <scope>NUCLEOTIDE SEQUENCE [LARGE SCALE GENOMIC DNA]</scope>
    <source>
        <strain evidence="6 7">DSM 43146</strain>
    </source>
</reference>
<dbReference type="GO" id="GO:0003700">
    <property type="term" value="F:DNA-binding transcription factor activity"/>
    <property type="evidence" value="ECO:0007669"/>
    <property type="project" value="InterPro"/>
</dbReference>
<keyword evidence="3" id="KW-0804">Transcription</keyword>
<dbReference type="PROSITE" id="PS01124">
    <property type="entry name" value="HTH_ARAC_FAMILY_2"/>
    <property type="match status" value="1"/>
</dbReference>
<evidence type="ECO:0000256" key="4">
    <source>
        <dbReference type="SAM" id="MobiDB-lite"/>
    </source>
</evidence>
<dbReference type="GO" id="GO:0043565">
    <property type="term" value="F:sequence-specific DNA binding"/>
    <property type="evidence" value="ECO:0007669"/>
    <property type="project" value="InterPro"/>
</dbReference>
<dbReference type="InterPro" id="IPR035418">
    <property type="entry name" value="AraC-bd_2"/>
</dbReference>
<evidence type="ECO:0000256" key="1">
    <source>
        <dbReference type="ARBA" id="ARBA00023015"/>
    </source>
</evidence>
<keyword evidence="7" id="KW-1185">Reference proteome</keyword>
<evidence type="ECO:0000256" key="3">
    <source>
        <dbReference type="ARBA" id="ARBA00023163"/>
    </source>
</evidence>
<dbReference type="Gene3D" id="1.10.10.60">
    <property type="entry name" value="Homeodomain-like"/>
    <property type="match status" value="1"/>
</dbReference>
<dbReference type="SUPFAM" id="SSF46689">
    <property type="entry name" value="Homeodomain-like"/>
    <property type="match status" value="1"/>
</dbReference>
<dbReference type="Pfam" id="PF14525">
    <property type="entry name" value="AraC_binding_2"/>
    <property type="match status" value="1"/>
</dbReference>
<dbReference type="InterPro" id="IPR018060">
    <property type="entry name" value="HTH_AraC"/>
</dbReference>
<feature type="region of interest" description="Disordered" evidence="4">
    <location>
        <begin position="301"/>
        <end position="334"/>
    </location>
</feature>
<dbReference type="AlphaFoldDB" id="A0A2T0KH31"/>
<comment type="caution">
    <text evidence="6">The sequence shown here is derived from an EMBL/GenBank/DDBJ whole genome shotgun (WGS) entry which is preliminary data.</text>
</comment>
<organism evidence="6 7">
    <name type="scientific">Actinoplanes italicus</name>
    <dbReference type="NCBI Taxonomy" id="113567"/>
    <lineage>
        <taxon>Bacteria</taxon>
        <taxon>Bacillati</taxon>
        <taxon>Actinomycetota</taxon>
        <taxon>Actinomycetes</taxon>
        <taxon>Micromonosporales</taxon>
        <taxon>Micromonosporaceae</taxon>
        <taxon>Actinoplanes</taxon>
    </lineage>
</organism>
<dbReference type="EMBL" id="PVMZ01000004">
    <property type="protein sequence ID" value="PRX22547.1"/>
    <property type="molecule type" value="Genomic_DNA"/>
</dbReference>
<feature type="compositionally biased region" description="Basic and acidic residues" evidence="4">
    <location>
        <begin position="301"/>
        <end position="315"/>
    </location>
</feature>
<proteinExistence type="predicted"/>
<dbReference type="SMART" id="SM00342">
    <property type="entry name" value="HTH_ARAC"/>
    <property type="match status" value="1"/>
</dbReference>
<dbReference type="PRINTS" id="PR00032">
    <property type="entry name" value="HTHARAC"/>
</dbReference>
<evidence type="ECO:0000259" key="5">
    <source>
        <dbReference type="PROSITE" id="PS01124"/>
    </source>
</evidence>
<keyword evidence="1" id="KW-0805">Transcription regulation</keyword>
<dbReference type="Pfam" id="PF12833">
    <property type="entry name" value="HTH_18"/>
    <property type="match status" value="1"/>
</dbReference>
<dbReference type="InterPro" id="IPR009057">
    <property type="entry name" value="Homeodomain-like_sf"/>
</dbReference>
<dbReference type="InterPro" id="IPR020449">
    <property type="entry name" value="Tscrpt_reg_AraC-type_HTH"/>
</dbReference>
<evidence type="ECO:0000256" key="2">
    <source>
        <dbReference type="ARBA" id="ARBA00023125"/>
    </source>
</evidence>
<dbReference type="PANTHER" id="PTHR46796:SF6">
    <property type="entry name" value="ARAC SUBFAMILY"/>
    <property type="match status" value="1"/>
</dbReference>
<dbReference type="InterPro" id="IPR050204">
    <property type="entry name" value="AraC_XylS_family_regulators"/>
</dbReference>
<feature type="domain" description="HTH araC/xylS-type" evidence="5">
    <location>
        <begin position="205"/>
        <end position="304"/>
    </location>
</feature>
<gene>
    <name evidence="6" type="ORF">CLV67_10474</name>
</gene>
<accession>A0A2T0KH31</accession>
<sequence length="334" mass="36149">MTEDTATAGRVRRFSTAELPVARRVELWEDHNRDALIGLRCRLLGDAPFDGTELNLHLDRVQLARVRGTSHVVERPAEVVRRNPADAIAVYLTLVGEAFFYHEGGVLTLKPGQALICDADRPFMRGFSHGLEELAIKVPRAVFRDLTGVESVPAPMARPTSRALARSAGRALRPEGGPVDERTLLHLVADLTGRTVADPVTVHLANARAFVEDHLTDPGLTAARVAAGIGISERHLSRAFASTGESLPRFVLTRRLELAHRLLTGGSRAGVAGIAAACGFGSASYFTQVFRAHFGMRPTDVRKSAAPSDFRREPGPDLARPPRRAANGPHDGDH</sequence>
<evidence type="ECO:0000313" key="7">
    <source>
        <dbReference type="Proteomes" id="UP000239415"/>
    </source>
</evidence>